<dbReference type="EMBL" id="BMAY01000004">
    <property type="protein sequence ID" value="GFZ26830.1"/>
    <property type="molecule type" value="Genomic_DNA"/>
</dbReference>
<accession>A0A916QK21</accession>
<evidence type="ECO:0000259" key="1">
    <source>
        <dbReference type="PROSITE" id="PS50126"/>
    </source>
</evidence>
<dbReference type="Proteomes" id="UP000677218">
    <property type="component" value="Unassembled WGS sequence"/>
</dbReference>
<comment type="caution">
    <text evidence="2">The sequence shown here is derived from an EMBL/GenBank/DDBJ whole genome shotgun (WGS) entry which is preliminary data.</text>
</comment>
<dbReference type="PROSITE" id="PS50126">
    <property type="entry name" value="S1"/>
    <property type="match status" value="1"/>
</dbReference>
<gene>
    <name evidence="2" type="ORF">LCB40_07100</name>
</gene>
<evidence type="ECO:0000313" key="3">
    <source>
        <dbReference type="Proteomes" id="UP000677218"/>
    </source>
</evidence>
<dbReference type="SUPFAM" id="SSF50249">
    <property type="entry name" value="Nucleic acid-binding proteins"/>
    <property type="match status" value="1"/>
</dbReference>
<dbReference type="RefSeq" id="WP_212780523.1">
    <property type="nucleotide sequence ID" value="NZ_BMAY01000004.1"/>
</dbReference>
<dbReference type="PANTHER" id="PTHR10724">
    <property type="entry name" value="30S RIBOSOMAL PROTEIN S1"/>
    <property type="match status" value="1"/>
</dbReference>
<evidence type="ECO:0000313" key="2">
    <source>
        <dbReference type="EMBL" id="GFZ26830.1"/>
    </source>
</evidence>
<organism evidence="2 3">
    <name type="scientific">Lactobacillus corticis</name>
    <dbReference type="NCBI Taxonomy" id="2201249"/>
    <lineage>
        <taxon>Bacteria</taxon>
        <taxon>Bacillati</taxon>
        <taxon>Bacillota</taxon>
        <taxon>Bacilli</taxon>
        <taxon>Lactobacillales</taxon>
        <taxon>Lactobacillaceae</taxon>
        <taxon>Lactobacillus</taxon>
    </lineage>
</organism>
<dbReference type="InterPro" id="IPR012340">
    <property type="entry name" value="NA-bd_OB-fold"/>
</dbReference>
<dbReference type="Pfam" id="PF00575">
    <property type="entry name" value="S1"/>
    <property type="match status" value="1"/>
</dbReference>
<feature type="domain" description="S1 motif" evidence="1">
    <location>
        <begin position="6"/>
        <end position="72"/>
    </location>
</feature>
<dbReference type="AlphaFoldDB" id="A0A916QK21"/>
<dbReference type="GO" id="GO:0003729">
    <property type="term" value="F:mRNA binding"/>
    <property type="evidence" value="ECO:0007669"/>
    <property type="project" value="TreeGrafter"/>
</dbReference>
<sequence length="122" mass="13924">MKYQVGQRVNGIVNNVTDFGIFLTLPGRQHGLVHHQDFGENWLRERNRYEVGQVVRVVVEHRHQGKLSLSIKRVNDPSLPDPTNEFTGTQPQDFARVLTATLQTARKEIARNQAVLTNDPLK</sequence>
<keyword evidence="3" id="KW-1185">Reference proteome</keyword>
<proteinExistence type="predicted"/>
<dbReference type="GO" id="GO:0006412">
    <property type="term" value="P:translation"/>
    <property type="evidence" value="ECO:0007669"/>
    <property type="project" value="TreeGrafter"/>
</dbReference>
<dbReference type="Gene3D" id="2.40.50.140">
    <property type="entry name" value="Nucleic acid-binding proteins"/>
    <property type="match status" value="1"/>
</dbReference>
<reference evidence="2" key="1">
    <citation type="submission" date="2020-08" db="EMBL/GenBank/DDBJ databases">
        <title>Taxonomic study for Lactobacillus species isolated from hardwood bark.</title>
        <authorList>
            <person name="Tohno M."/>
            <person name="Tanizawa Y."/>
        </authorList>
    </citation>
    <scope>NUCLEOTIDE SEQUENCE</scope>
    <source>
        <strain evidence="2">B40</strain>
    </source>
</reference>
<dbReference type="InterPro" id="IPR003029">
    <property type="entry name" value="S1_domain"/>
</dbReference>
<name>A0A916QK21_9LACO</name>
<dbReference type="InterPro" id="IPR050437">
    <property type="entry name" value="Ribos_protein_bS1-like"/>
</dbReference>
<dbReference type="SMART" id="SM00316">
    <property type="entry name" value="S1"/>
    <property type="match status" value="1"/>
</dbReference>
<dbReference type="GO" id="GO:0003735">
    <property type="term" value="F:structural constituent of ribosome"/>
    <property type="evidence" value="ECO:0007669"/>
    <property type="project" value="TreeGrafter"/>
</dbReference>
<protein>
    <submittedName>
        <fullName evidence="2">RNA-binding protein</fullName>
    </submittedName>
</protein>